<proteinExistence type="predicted"/>
<evidence type="ECO:0000313" key="4">
    <source>
        <dbReference type="EMBL" id="PNY69640.1"/>
    </source>
</evidence>
<dbReference type="EMBL" id="QEMT01000027">
    <property type="protein sequence ID" value="PWH59675.1"/>
    <property type="molecule type" value="Genomic_DNA"/>
</dbReference>
<gene>
    <name evidence="4" type="ORF">C2M16_00805</name>
    <name evidence="5" type="ORF">DD762_16320</name>
    <name evidence="2" type="ORF">E6D34_03165</name>
    <name evidence="3" type="ORF">HJQ60_004541</name>
    <name evidence="6" type="ORF">NCTC11112_04674</name>
</gene>
<keyword evidence="1" id="KW-1133">Transmembrane helix</keyword>
<dbReference type="AlphaFoldDB" id="A0A0D8WI07"/>
<protein>
    <submittedName>
        <fullName evidence="5">Uncharacterized protein</fullName>
    </submittedName>
</protein>
<reference evidence="2 10" key="5">
    <citation type="submission" date="2019-05" db="EMBL/GenBank/DDBJ databases">
        <authorList>
            <consortium name="NARMS: The National Antimicrobial Resistance Monitoring System"/>
        </authorList>
    </citation>
    <scope>NUCLEOTIDE SEQUENCE [LARGE SCALE GENOMIC DNA]</scope>
    <source>
        <strain evidence="2 10">CVM N18EC122</strain>
    </source>
</reference>
<evidence type="ECO:0000313" key="7">
    <source>
        <dbReference type="Proteomes" id="UP000236598"/>
    </source>
</evidence>
<dbReference type="Proteomes" id="UP000254817">
    <property type="component" value="Unassembled WGS sequence"/>
</dbReference>
<dbReference type="Proteomes" id="UP000236598">
    <property type="component" value="Unassembled WGS sequence"/>
</dbReference>
<reference evidence="5 8" key="3">
    <citation type="submission" date="2018-04" db="EMBL/GenBank/DDBJ databases">
        <title>Draft Genomic Sequencing Of Potential Extraintestinal Pathogenic Escherichia coli B8S56 Isolated from Retail Chicken Skin.</title>
        <authorList>
            <person name="Xu A."/>
            <person name="Tilman S."/>
            <person name="Wisser-Parker K."/>
            <person name="Scullen O.J."/>
            <person name="Sommers C."/>
        </authorList>
    </citation>
    <scope>NUCLEOTIDE SEQUENCE [LARGE SCALE GENOMIC DNA]</scope>
    <source>
        <strain evidence="5 8">B8S56</strain>
    </source>
</reference>
<evidence type="ECO:0000313" key="3">
    <source>
        <dbReference type="EMBL" id="HAI5334479.1"/>
    </source>
</evidence>
<evidence type="ECO:0000313" key="9">
    <source>
        <dbReference type="Proteomes" id="UP000254817"/>
    </source>
</evidence>
<keyword evidence="1" id="KW-0472">Membrane</keyword>
<dbReference type="Proteomes" id="UP000845800">
    <property type="component" value="Unassembled WGS sequence"/>
</dbReference>
<dbReference type="EMBL" id="DABERK010000033">
    <property type="protein sequence ID" value="HAI5334479.1"/>
    <property type="molecule type" value="Genomic_DNA"/>
</dbReference>
<evidence type="ECO:0000313" key="6">
    <source>
        <dbReference type="EMBL" id="STG54101.1"/>
    </source>
</evidence>
<accession>A0A0D8WI07</accession>
<keyword evidence="1" id="KW-0812">Transmembrane</keyword>
<evidence type="ECO:0000313" key="2">
    <source>
        <dbReference type="EMBL" id="EFC9748304.1"/>
    </source>
</evidence>
<sequence length="160" mass="18222">MQNNQRKKSRERDEVMFRLWYSYWLERIAAVFNRRLDAIINILILAAGAFIVAGWHFGWVLGAVVVVLGACNFICRFGQRAQAASEHAHRYNELITKSALLSTEALLARLPELEMHDSPVLECMENVAYNKACMSLNISHRESLSFAEKMMAAITIGFSR</sequence>
<reference evidence="3" key="6">
    <citation type="submission" date="2020-03" db="EMBL/GenBank/DDBJ databases">
        <authorList>
            <consortium name="NCBI Pathogen Detection Project"/>
        </authorList>
    </citation>
    <scope>NUCLEOTIDE SEQUENCE</scope>
    <source>
        <strain evidence="3">AMC_487</strain>
    </source>
</reference>
<reference evidence="6 9" key="4">
    <citation type="submission" date="2018-06" db="EMBL/GenBank/DDBJ databases">
        <authorList>
            <consortium name="Pathogen Informatics"/>
            <person name="Doyle S."/>
        </authorList>
    </citation>
    <scope>NUCLEOTIDE SEQUENCE [LARGE SCALE GENOMIC DNA]</scope>
    <source>
        <strain evidence="6 9">NCTC11112</strain>
    </source>
</reference>
<evidence type="ECO:0000313" key="8">
    <source>
        <dbReference type="Proteomes" id="UP000245761"/>
    </source>
</evidence>
<dbReference type="EMBL" id="AASEBA010000004">
    <property type="protein sequence ID" value="EFC9748304.1"/>
    <property type="molecule type" value="Genomic_DNA"/>
</dbReference>
<feature type="transmembrane region" description="Helical" evidence="1">
    <location>
        <begin position="36"/>
        <end position="53"/>
    </location>
</feature>
<dbReference type="EMBL" id="PPHQ01000001">
    <property type="protein sequence ID" value="PNY69640.1"/>
    <property type="molecule type" value="Genomic_DNA"/>
</dbReference>
<reference evidence="4 7" key="2">
    <citation type="submission" date="2018-01" db="EMBL/GenBank/DDBJ databases">
        <title>Draft Genomic Sequencing Of Potential Extraintestinal Pathogenic Escherichia coli B8S18 Isolated From Retail Chicken Skin.</title>
        <authorList>
            <person name="Xu A."/>
            <person name="Tilman S."/>
            <person name="Wisser-Parker K."/>
            <person name="Sheen S."/>
            <person name="Sommers C."/>
        </authorList>
    </citation>
    <scope>NUCLEOTIDE SEQUENCE [LARGE SCALE GENOMIC DNA]</scope>
    <source>
        <strain evidence="4 7">B8S18Com</strain>
    </source>
</reference>
<name>A0A0D8WI07_ECOLX</name>
<dbReference type="EMBL" id="UGAW01000001">
    <property type="protein sequence ID" value="STG54101.1"/>
    <property type="molecule type" value="Genomic_DNA"/>
</dbReference>
<dbReference type="Proteomes" id="UP000245761">
    <property type="component" value="Unassembled WGS sequence"/>
</dbReference>
<dbReference type="Proteomes" id="UP000532204">
    <property type="component" value="Unassembled WGS sequence"/>
</dbReference>
<evidence type="ECO:0000313" key="10">
    <source>
        <dbReference type="Proteomes" id="UP000532204"/>
    </source>
</evidence>
<evidence type="ECO:0000313" key="5">
    <source>
        <dbReference type="EMBL" id="PWH59675.1"/>
    </source>
</evidence>
<dbReference type="RefSeq" id="WP_029399959.1">
    <property type="nucleotide sequence ID" value="NZ_AP027520.1"/>
</dbReference>
<evidence type="ECO:0000256" key="1">
    <source>
        <dbReference type="SAM" id="Phobius"/>
    </source>
</evidence>
<reference evidence="3" key="1">
    <citation type="journal article" date="2018" name="Genome Biol.">
        <title>SKESA: strategic k-mer extension for scrupulous assemblies.</title>
        <authorList>
            <person name="Souvorov A."/>
            <person name="Agarwala R."/>
            <person name="Lipman D.J."/>
        </authorList>
    </citation>
    <scope>NUCLEOTIDE SEQUENCE [LARGE SCALE GENOMIC DNA]</scope>
    <source>
        <strain evidence="3">AMC_487</strain>
    </source>
</reference>
<organism evidence="5 8">
    <name type="scientific">Escherichia coli</name>
    <dbReference type="NCBI Taxonomy" id="562"/>
    <lineage>
        <taxon>Bacteria</taxon>
        <taxon>Pseudomonadati</taxon>
        <taxon>Pseudomonadota</taxon>
        <taxon>Gammaproteobacteria</taxon>
        <taxon>Enterobacterales</taxon>
        <taxon>Enterobacteriaceae</taxon>
        <taxon>Escherichia</taxon>
    </lineage>
</organism>
<feature type="transmembrane region" description="Helical" evidence="1">
    <location>
        <begin position="59"/>
        <end position="75"/>
    </location>
</feature>